<keyword evidence="1 5" id="KW-0378">Hydrolase</keyword>
<reference evidence="6" key="1">
    <citation type="submission" date="2017-04" db="EMBL/GenBank/DDBJ databases">
        <authorList>
            <person name="Abreu V.A."/>
            <person name="Popin R.V."/>
            <person name="Rigonato J."/>
            <person name="Andreote A.P."/>
            <person name="Schaker P.C."/>
            <person name="Hoff-Risseti C."/>
            <person name="Alvarenga D.O."/>
            <person name="Varani A.M."/>
            <person name="Fiore M.F."/>
        </authorList>
    </citation>
    <scope>NUCLEOTIDE SEQUENCE [LARGE SCALE GENOMIC DNA]</scope>
    <source>
        <strain evidence="6">CENA303</strain>
    </source>
</reference>
<dbReference type="PANTHER" id="PTHR10272:SF13">
    <property type="entry name" value="POLY(ETHYLENE TEREPHTHALATE) HYDROLASE"/>
    <property type="match status" value="1"/>
</dbReference>
<evidence type="ECO:0000259" key="4">
    <source>
        <dbReference type="Pfam" id="PF07176"/>
    </source>
</evidence>
<comment type="caution">
    <text evidence="5">The sequence shown here is derived from an EMBL/GenBank/DDBJ whole genome shotgun (WGS) entry which is preliminary data.</text>
</comment>
<dbReference type="RefSeq" id="WP_009341398.1">
    <property type="nucleotide sequence ID" value="NZ_NBYN01000031.1"/>
</dbReference>
<name>A0A1X4G8G7_9CYAN</name>
<dbReference type="Proteomes" id="UP000192997">
    <property type="component" value="Unassembled WGS sequence"/>
</dbReference>
<evidence type="ECO:0000256" key="2">
    <source>
        <dbReference type="ARBA" id="ARBA00022963"/>
    </source>
</evidence>
<protein>
    <submittedName>
        <fullName evidence="5">Dienelactone hydrolase</fullName>
    </submittedName>
</protein>
<sequence length="554" mass="60734">MIKNPLTRKNHKKATIFTGLLSAIAWTQYLTMCTTVYAADRVTIRYGFLEESTSVAELKKATETGQLPGSLQIYTSALSQEQRNWLVQGLKTRIPINVVTLNWLLNTQLGQTVINDIATVFDRRQYQSGVQAVRSGLILAASSPEGLSMLSFIAAYPSQTLRLNLPQVLTVGKFLNMDFFQTQQFLLMNSPQIDRQKPSINIPFDPTQTGTQKVEISRLNLSDDKRKRNIIVDIYWSNPTNGENNIEKPLIVFSHSSSSAGTDLQYLAQHLASYGYVVAALQNPGSNFFTNKGKVGLNYQEFLALPQDVSFVLDELAKVNQNPNNSLQGKLTTNKVMFVGYSLGGTTALALAGGELQIASLKSSCEKNAGKLSDVQSFMCLARQLPQNNYQLQDQRVKQIVALKPASSLLFGETGLTKIKVPTLVFTASADHVTPSLTEQINGFNRIPSPKWLAAAVGASHFSVVDPLVVNAFLNTNNTPITSREVVGAKSADVRNYVKAISLAMAAQLTPDANKYNVFLTPEYSQFASTPLFPFRLIAPSSSINTMGNTTGKN</sequence>
<dbReference type="GO" id="GO:0003847">
    <property type="term" value="F:1-alkyl-2-acetylglycerophosphocholine esterase activity"/>
    <property type="evidence" value="ECO:0007669"/>
    <property type="project" value="TreeGrafter"/>
</dbReference>
<evidence type="ECO:0000313" key="6">
    <source>
        <dbReference type="Proteomes" id="UP000192997"/>
    </source>
</evidence>
<evidence type="ECO:0000256" key="1">
    <source>
        <dbReference type="ARBA" id="ARBA00022801"/>
    </source>
</evidence>
<dbReference type="InterPro" id="IPR010802">
    <property type="entry name" value="DUF1400"/>
</dbReference>
<dbReference type="InterPro" id="IPR029058">
    <property type="entry name" value="AB_hydrolase_fold"/>
</dbReference>
<dbReference type="AlphaFoldDB" id="A0A1X4G8G7"/>
<evidence type="ECO:0000256" key="3">
    <source>
        <dbReference type="ARBA" id="ARBA00023098"/>
    </source>
</evidence>
<proteinExistence type="predicted"/>
<gene>
    <name evidence="5" type="ORF">B7O87_06585</name>
</gene>
<dbReference type="GO" id="GO:0016042">
    <property type="term" value="P:lipid catabolic process"/>
    <property type="evidence" value="ECO:0007669"/>
    <property type="project" value="UniProtKB-KW"/>
</dbReference>
<accession>A0A1X4G8G7</accession>
<organism evidence="5 6">
    <name type="scientific">Cylindrospermopsis raciborskii CENA303</name>
    <dbReference type="NCBI Taxonomy" id="1170769"/>
    <lineage>
        <taxon>Bacteria</taxon>
        <taxon>Bacillati</taxon>
        <taxon>Cyanobacteriota</taxon>
        <taxon>Cyanophyceae</taxon>
        <taxon>Nostocales</taxon>
        <taxon>Aphanizomenonaceae</taxon>
        <taxon>Cylindrospermopsis</taxon>
    </lineage>
</organism>
<keyword evidence="2" id="KW-0442">Lipid degradation</keyword>
<keyword evidence="3" id="KW-0443">Lipid metabolism</keyword>
<dbReference type="SUPFAM" id="SSF53474">
    <property type="entry name" value="alpha/beta-Hydrolases"/>
    <property type="match status" value="1"/>
</dbReference>
<dbReference type="EMBL" id="NBYN01000031">
    <property type="protein sequence ID" value="OSO92909.1"/>
    <property type="molecule type" value="Genomic_DNA"/>
</dbReference>
<dbReference type="PANTHER" id="PTHR10272">
    <property type="entry name" value="PLATELET-ACTIVATING FACTOR ACETYLHYDROLASE"/>
    <property type="match status" value="1"/>
</dbReference>
<evidence type="ECO:0000313" key="5">
    <source>
        <dbReference type="EMBL" id="OSO92909.1"/>
    </source>
</evidence>
<feature type="domain" description="DUF1400" evidence="4">
    <location>
        <begin position="38"/>
        <end position="164"/>
    </location>
</feature>
<dbReference type="Gene3D" id="3.40.50.1820">
    <property type="entry name" value="alpha/beta hydrolase"/>
    <property type="match status" value="1"/>
</dbReference>
<dbReference type="Pfam" id="PF07176">
    <property type="entry name" value="DUF1400"/>
    <property type="match status" value="1"/>
</dbReference>